<comment type="caution">
    <text evidence="3">The sequence shown here is derived from an EMBL/GenBank/DDBJ whole genome shotgun (WGS) entry which is preliminary data.</text>
</comment>
<dbReference type="Proteomes" id="UP001341245">
    <property type="component" value="Unassembled WGS sequence"/>
</dbReference>
<dbReference type="EMBL" id="JASGXD010000001">
    <property type="protein sequence ID" value="KAK6008510.1"/>
    <property type="molecule type" value="Genomic_DNA"/>
</dbReference>
<keyword evidence="2" id="KW-0472">Membrane</keyword>
<feature type="region of interest" description="Disordered" evidence="1">
    <location>
        <begin position="67"/>
        <end position="87"/>
    </location>
</feature>
<keyword evidence="4" id="KW-1185">Reference proteome</keyword>
<evidence type="ECO:0000256" key="2">
    <source>
        <dbReference type="SAM" id="Phobius"/>
    </source>
</evidence>
<accession>A0ABR0TX98</accession>
<feature type="compositionally biased region" description="Polar residues" evidence="1">
    <location>
        <begin position="68"/>
        <end position="80"/>
    </location>
</feature>
<name>A0ABR0TX98_AURPU</name>
<reference evidence="3 4" key="1">
    <citation type="submission" date="2023-11" db="EMBL/GenBank/DDBJ databases">
        <title>Draft genome sequence and annotation of the polyextremotolerant black yeast-like fungus Aureobasidium pullulans NRRL 62042.</title>
        <authorList>
            <person name="Dielentheis-Frenken M.R.E."/>
            <person name="Wibberg D."/>
            <person name="Blank L.M."/>
            <person name="Tiso T."/>
        </authorList>
    </citation>
    <scope>NUCLEOTIDE SEQUENCE [LARGE SCALE GENOMIC DNA]</scope>
    <source>
        <strain evidence="3 4">NRRL 62042</strain>
    </source>
</reference>
<evidence type="ECO:0000313" key="3">
    <source>
        <dbReference type="EMBL" id="KAK6008510.1"/>
    </source>
</evidence>
<organism evidence="3 4">
    <name type="scientific">Aureobasidium pullulans</name>
    <name type="common">Black yeast</name>
    <name type="synonym">Pullularia pullulans</name>
    <dbReference type="NCBI Taxonomy" id="5580"/>
    <lineage>
        <taxon>Eukaryota</taxon>
        <taxon>Fungi</taxon>
        <taxon>Dikarya</taxon>
        <taxon>Ascomycota</taxon>
        <taxon>Pezizomycotina</taxon>
        <taxon>Dothideomycetes</taxon>
        <taxon>Dothideomycetidae</taxon>
        <taxon>Dothideales</taxon>
        <taxon>Saccotheciaceae</taxon>
        <taxon>Aureobasidium</taxon>
    </lineage>
</organism>
<feature type="transmembrane region" description="Helical" evidence="2">
    <location>
        <begin position="16"/>
        <end position="40"/>
    </location>
</feature>
<sequence>MAITDDAQTIAEIPNLIHAIATLIKCIAFYIFTCGLKVFFIDVLKMDLASAIKAWFENADTHFKAPTFQAQGGNWPSGDSGQEKREI</sequence>
<protein>
    <submittedName>
        <fullName evidence="3">Uncharacterized protein</fullName>
    </submittedName>
</protein>
<evidence type="ECO:0000313" key="4">
    <source>
        <dbReference type="Proteomes" id="UP001341245"/>
    </source>
</evidence>
<keyword evidence="2" id="KW-0812">Transmembrane</keyword>
<evidence type="ECO:0000256" key="1">
    <source>
        <dbReference type="SAM" id="MobiDB-lite"/>
    </source>
</evidence>
<proteinExistence type="predicted"/>
<gene>
    <name evidence="3" type="ORF">QM012_000413</name>
</gene>
<keyword evidence="2" id="KW-1133">Transmembrane helix</keyword>